<keyword evidence="5 7" id="KW-0460">Magnesium</keyword>
<keyword evidence="6 12" id="KW-0413">Isomerase</keyword>
<dbReference type="InterPro" id="IPR005844">
    <property type="entry name" value="A-D-PHexomutase_a/b/a-I"/>
</dbReference>
<evidence type="ECO:0000259" key="11">
    <source>
        <dbReference type="Pfam" id="PF02880"/>
    </source>
</evidence>
<feature type="domain" description="Alpha-D-phosphohexomutase alpha/beta/alpha" evidence="10">
    <location>
        <begin position="142"/>
        <end position="239"/>
    </location>
</feature>
<feature type="domain" description="Alpha-D-phosphohexomutase alpha/beta/alpha" evidence="9">
    <location>
        <begin position="6"/>
        <end position="117"/>
    </location>
</feature>
<keyword evidence="4 7" id="KW-0479">Metal-binding</keyword>
<dbReference type="SUPFAM" id="SSF53738">
    <property type="entry name" value="Phosphoglucomutase, first 3 domains"/>
    <property type="match status" value="3"/>
</dbReference>
<dbReference type="Pfam" id="PF02880">
    <property type="entry name" value="PGM_PMM_III"/>
    <property type="match status" value="1"/>
</dbReference>
<dbReference type="PANTHER" id="PTHR43771:SF2">
    <property type="entry name" value="PHOSPHOMANNOMUTASE_PHOSPHOGLUCOMUTASE"/>
    <property type="match status" value="1"/>
</dbReference>
<evidence type="ECO:0000256" key="3">
    <source>
        <dbReference type="ARBA" id="ARBA00022553"/>
    </source>
</evidence>
<dbReference type="PANTHER" id="PTHR43771">
    <property type="entry name" value="PHOSPHOMANNOMUTASE"/>
    <property type="match status" value="1"/>
</dbReference>
<dbReference type="InterPro" id="IPR005843">
    <property type="entry name" value="A-D-PHexomutase_C"/>
</dbReference>
<feature type="domain" description="Alpha-D-phosphohexomutase alpha/beta/alpha" evidence="11">
    <location>
        <begin position="243"/>
        <end position="338"/>
    </location>
</feature>
<keyword evidence="13" id="KW-1185">Reference proteome</keyword>
<reference evidence="12 13" key="1">
    <citation type="journal article" date="2014" name="Int. J. Syst. Evol. Microbiol.">
        <title>Nitrososphaera viennensis gen. nov., sp. nov., an aerobic and mesophilic, ammonia-oxidizing archaeon from soil and a member of the archaeal phylum Thaumarchaeota.</title>
        <authorList>
            <person name="Stieglmeier M."/>
            <person name="Klingl A."/>
            <person name="Alves R.J."/>
            <person name="Rittmann S.K."/>
            <person name="Melcher M."/>
            <person name="Leisch N."/>
            <person name="Schleper C."/>
        </authorList>
    </citation>
    <scope>NUCLEOTIDE SEQUENCE [LARGE SCALE GENOMIC DNA]</scope>
    <source>
        <strain evidence="12">EN76</strain>
    </source>
</reference>
<dbReference type="Gene3D" id="3.40.120.10">
    <property type="entry name" value="Alpha-D-Glucose-1,6-Bisphosphate, subunit A, domain 3"/>
    <property type="match status" value="3"/>
</dbReference>
<dbReference type="EC" id="5.4.2.-" evidence="12"/>
<dbReference type="InterPro" id="IPR005841">
    <property type="entry name" value="Alpha-D-phosphohexomutase_SF"/>
</dbReference>
<accession>A0A060HRE7</accession>
<evidence type="ECO:0000256" key="4">
    <source>
        <dbReference type="ARBA" id="ARBA00022723"/>
    </source>
</evidence>
<sequence length="441" mass="46578">MKVSISGARGIYGQDLTLHEAARFAGRFANLVKSGKCIVARDTRPSGPVLSQIVSASLMAAGIDVYNLGVASTPAAFREARKYGAGIIVTASHNPLEWNGLKFIIEGRGLFEKELEQMMLASSSSSSAAGRSAGREYPATASYVDDVAALVAAGSTGGAQVVGIDAGGGASCGYSERLFKKLGMKFQSINGIPGVSSRGPDPTADDLADLRTLVTANKLDLGFALDLDGDRLVVVNEKGEKLNPDATLLLCVARAVELGAKKFVTSIDTSVAIAKYVKERGGTVEHSKVGEANVVNKMLDTGAEAGGEGSSAGFIMPKFNMCRDGLLAAATIATLDRKAMMDCLSFASQFMQIRSKIAADSSLHARVIEKLPDALKAECSQMITGDGVKGIIDDDSWVLVRPSNTEHAIRVSVESRAEKAQSLYKKMSKKVQRVYEEEAAR</sequence>
<comment type="cofactor">
    <cofactor evidence="1">
        <name>Mg(2+)</name>
        <dbReference type="ChEBI" id="CHEBI:18420"/>
    </cofactor>
</comment>
<dbReference type="AlphaFoldDB" id="A0A060HRE7"/>
<dbReference type="InterPro" id="IPR036900">
    <property type="entry name" value="A-D-PHexomutase_C_sf"/>
</dbReference>
<keyword evidence="3" id="KW-0597">Phosphoprotein</keyword>
<proteinExistence type="inferred from homology"/>
<dbReference type="InterPro" id="IPR005846">
    <property type="entry name" value="A-D-PHexomutase_a/b/a-III"/>
</dbReference>
<evidence type="ECO:0000256" key="2">
    <source>
        <dbReference type="ARBA" id="ARBA00010231"/>
    </source>
</evidence>
<organism evidence="12 13">
    <name type="scientific">Nitrososphaera viennensis EN76</name>
    <dbReference type="NCBI Taxonomy" id="926571"/>
    <lineage>
        <taxon>Archaea</taxon>
        <taxon>Nitrososphaerota</taxon>
        <taxon>Nitrososphaeria</taxon>
        <taxon>Nitrososphaerales</taxon>
        <taxon>Nitrososphaeraceae</taxon>
        <taxon>Nitrososphaera</taxon>
    </lineage>
</organism>
<dbReference type="InterPro" id="IPR016055">
    <property type="entry name" value="A-D-PHexomutase_a/b/a-I/II/III"/>
</dbReference>
<dbReference type="InterPro" id="IPR016066">
    <property type="entry name" value="A-D-PHexomutase_CS"/>
</dbReference>
<comment type="similarity">
    <text evidence="2 7">Belongs to the phosphohexose mutase family.</text>
</comment>
<evidence type="ECO:0000256" key="5">
    <source>
        <dbReference type="ARBA" id="ARBA00022842"/>
    </source>
</evidence>
<dbReference type="GO" id="GO:0005975">
    <property type="term" value="P:carbohydrate metabolic process"/>
    <property type="evidence" value="ECO:0007669"/>
    <property type="project" value="InterPro"/>
</dbReference>
<evidence type="ECO:0000313" key="12">
    <source>
        <dbReference type="EMBL" id="AIC15777.1"/>
    </source>
</evidence>
<dbReference type="PRINTS" id="PR00509">
    <property type="entry name" value="PGMPMM"/>
</dbReference>
<evidence type="ECO:0000256" key="6">
    <source>
        <dbReference type="ARBA" id="ARBA00023235"/>
    </source>
</evidence>
<dbReference type="Pfam" id="PF02879">
    <property type="entry name" value="PGM_PMM_II"/>
    <property type="match status" value="1"/>
</dbReference>
<dbReference type="SUPFAM" id="SSF55957">
    <property type="entry name" value="Phosphoglucomutase, C-terminal domain"/>
    <property type="match status" value="1"/>
</dbReference>
<dbReference type="Pfam" id="PF00408">
    <property type="entry name" value="PGM_PMM_IV"/>
    <property type="match status" value="1"/>
</dbReference>
<dbReference type="Gene3D" id="3.30.310.50">
    <property type="entry name" value="Alpha-D-phosphohexomutase, C-terminal domain"/>
    <property type="match status" value="1"/>
</dbReference>
<dbReference type="PROSITE" id="PS00710">
    <property type="entry name" value="PGM_PMM"/>
    <property type="match status" value="1"/>
</dbReference>
<evidence type="ECO:0000256" key="1">
    <source>
        <dbReference type="ARBA" id="ARBA00001946"/>
    </source>
</evidence>
<protein>
    <submittedName>
        <fullName evidence="12">Alpha-D-phosphohexomutase</fullName>
        <ecNumber evidence="12">5.4.2.-</ecNumber>
    </submittedName>
</protein>
<dbReference type="OrthoDB" id="10363at2157"/>
<gene>
    <name evidence="12" type="ORF">NVIE_015310</name>
</gene>
<dbReference type="InterPro" id="IPR005845">
    <property type="entry name" value="A-D-PHexomutase_a/b/a-II"/>
</dbReference>
<dbReference type="GO" id="GO:0016868">
    <property type="term" value="F:intramolecular phosphotransferase activity"/>
    <property type="evidence" value="ECO:0007669"/>
    <property type="project" value="InterPro"/>
</dbReference>
<dbReference type="Proteomes" id="UP000027093">
    <property type="component" value="Chromosome"/>
</dbReference>
<evidence type="ECO:0000259" key="10">
    <source>
        <dbReference type="Pfam" id="PF02879"/>
    </source>
</evidence>
<dbReference type="GO" id="GO:0000287">
    <property type="term" value="F:magnesium ion binding"/>
    <property type="evidence" value="ECO:0007669"/>
    <property type="project" value="InterPro"/>
</dbReference>
<evidence type="ECO:0000313" key="13">
    <source>
        <dbReference type="Proteomes" id="UP000027093"/>
    </source>
</evidence>
<evidence type="ECO:0000256" key="7">
    <source>
        <dbReference type="RuleBase" id="RU004326"/>
    </source>
</evidence>
<dbReference type="KEGG" id="nvn:NVIE_015310"/>
<dbReference type="Pfam" id="PF02878">
    <property type="entry name" value="PGM_PMM_I"/>
    <property type="match status" value="1"/>
</dbReference>
<dbReference type="STRING" id="926571.NVIE_015310"/>
<evidence type="ECO:0000259" key="9">
    <source>
        <dbReference type="Pfam" id="PF02878"/>
    </source>
</evidence>
<dbReference type="EMBL" id="CP007536">
    <property type="protein sequence ID" value="AIC15777.1"/>
    <property type="molecule type" value="Genomic_DNA"/>
</dbReference>
<evidence type="ECO:0000259" key="8">
    <source>
        <dbReference type="Pfam" id="PF00408"/>
    </source>
</evidence>
<dbReference type="HOGENOM" id="CLU_016950_7_1_2"/>
<feature type="domain" description="Alpha-D-phosphohexomutase C-terminal" evidence="8">
    <location>
        <begin position="369"/>
        <end position="420"/>
    </location>
</feature>
<name>A0A060HRE7_9ARCH</name>